<organism evidence="2 3">
    <name type="scientific">Aegilops tauschii subsp. strangulata</name>
    <name type="common">Goatgrass</name>
    <dbReference type="NCBI Taxonomy" id="200361"/>
    <lineage>
        <taxon>Eukaryota</taxon>
        <taxon>Viridiplantae</taxon>
        <taxon>Streptophyta</taxon>
        <taxon>Embryophyta</taxon>
        <taxon>Tracheophyta</taxon>
        <taxon>Spermatophyta</taxon>
        <taxon>Magnoliopsida</taxon>
        <taxon>Liliopsida</taxon>
        <taxon>Poales</taxon>
        <taxon>Poaceae</taxon>
        <taxon>BOP clade</taxon>
        <taxon>Pooideae</taxon>
        <taxon>Triticodae</taxon>
        <taxon>Triticeae</taxon>
        <taxon>Triticinae</taxon>
        <taxon>Aegilops</taxon>
    </lineage>
</organism>
<reference evidence="2" key="5">
    <citation type="journal article" date="2021" name="G3 (Bethesda)">
        <title>Aegilops tauschii genome assembly Aet v5.0 features greater sequence contiguity and improved annotation.</title>
        <authorList>
            <person name="Wang L."/>
            <person name="Zhu T."/>
            <person name="Rodriguez J.C."/>
            <person name="Deal K.R."/>
            <person name="Dubcovsky J."/>
            <person name="McGuire P.E."/>
            <person name="Lux T."/>
            <person name="Spannagl M."/>
            <person name="Mayer K.F.X."/>
            <person name="Baldrich P."/>
            <person name="Meyers B.C."/>
            <person name="Huo N."/>
            <person name="Gu Y.Q."/>
            <person name="Zhou H."/>
            <person name="Devos K.M."/>
            <person name="Bennetzen J.L."/>
            <person name="Unver T."/>
            <person name="Budak H."/>
            <person name="Gulick P.J."/>
            <person name="Galiba G."/>
            <person name="Kalapos B."/>
            <person name="Nelson D.R."/>
            <person name="Li P."/>
            <person name="You F.M."/>
            <person name="Luo M.C."/>
            <person name="Dvorak J."/>
        </authorList>
    </citation>
    <scope>NUCLEOTIDE SEQUENCE [LARGE SCALE GENOMIC DNA]</scope>
    <source>
        <strain evidence="2">cv. AL8/78</strain>
    </source>
</reference>
<protein>
    <submittedName>
        <fullName evidence="2">Uncharacterized protein</fullName>
    </submittedName>
</protein>
<dbReference type="Gramene" id="AET7Gv20843300.18">
    <property type="protein sequence ID" value="AET7Gv20843300.18"/>
    <property type="gene ID" value="AET7Gv20843300"/>
</dbReference>
<reference evidence="2" key="3">
    <citation type="journal article" date="2017" name="Nature">
        <title>Genome sequence of the progenitor of the wheat D genome Aegilops tauschii.</title>
        <authorList>
            <person name="Luo M.C."/>
            <person name="Gu Y.Q."/>
            <person name="Puiu D."/>
            <person name="Wang H."/>
            <person name="Twardziok S.O."/>
            <person name="Deal K.R."/>
            <person name="Huo N."/>
            <person name="Zhu T."/>
            <person name="Wang L."/>
            <person name="Wang Y."/>
            <person name="McGuire P.E."/>
            <person name="Liu S."/>
            <person name="Long H."/>
            <person name="Ramasamy R.K."/>
            <person name="Rodriguez J.C."/>
            <person name="Van S.L."/>
            <person name="Yuan L."/>
            <person name="Wang Z."/>
            <person name="Xia Z."/>
            <person name="Xiao L."/>
            <person name="Anderson O.D."/>
            <person name="Ouyang S."/>
            <person name="Liang Y."/>
            <person name="Zimin A.V."/>
            <person name="Pertea G."/>
            <person name="Qi P."/>
            <person name="Bennetzen J.L."/>
            <person name="Dai X."/>
            <person name="Dawson M.W."/>
            <person name="Muller H.G."/>
            <person name="Kugler K."/>
            <person name="Rivarola-Duarte L."/>
            <person name="Spannagl M."/>
            <person name="Mayer K.F.X."/>
            <person name="Lu F.H."/>
            <person name="Bevan M.W."/>
            <person name="Leroy P."/>
            <person name="Li P."/>
            <person name="You F.M."/>
            <person name="Sun Q."/>
            <person name="Liu Z."/>
            <person name="Lyons E."/>
            <person name="Wicker T."/>
            <person name="Salzberg S.L."/>
            <person name="Devos K.M."/>
            <person name="Dvorak J."/>
        </authorList>
    </citation>
    <scope>NUCLEOTIDE SEQUENCE [LARGE SCALE GENOMIC DNA]</scope>
    <source>
        <strain evidence="2">cv. AL8/78</strain>
    </source>
</reference>
<proteinExistence type="predicted"/>
<dbReference type="AlphaFoldDB" id="A0A453S813"/>
<name>A0A453S813_AEGTS</name>
<reference evidence="3" key="2">
    <citation type="journal article" date="2017" name="Nat. Plants">
        <title>The Aegilops tauschii genome reveals multiple impacts of transposons.</title>
        <authorList>
            <person name="Zhao G."/>
            <person name="Zou C."/>
            <person name="Li K."/>
            <person name="Wang K."/>
            <person name="Li T."/>
            <person name="Gao L."/>
            <person name="Zhang X."/>
            <person name="Wang H."/>
            <person name="Yang Z."/>
            <person name="Liu X."/>
            <person name="Jiang W."/>
            <person name="Mao L."/>
            <person name="Kong X."/>
            <person name="Jiao Y."/>
            <person name="Jia J."/>
        </authorList>
    </citation>
    <scope>NUCLEOTIDE SEQUENCE [LARGE SCALE GENOMIC DNA]</scope>
    <source>
        <strain evidence="3">cv. AL8/78</strain>
    </source>
</reference>
<dbReference type="EnsemblPlants" id="AET7Gv20843300.24">
    <property type="protein sequence ID" value="AET7Gv20843300.24"/>
    <property type="gene ID" value="AET7Gv20843300"/>
</dbReference>
<feature type="region of interest" description="Disordered" evidence="1">
    <location>
        <begin position="27"/>
        <end position="57"/>
    </location>
</feature>
<dbReference type="EnsemblPlants" id="AET7Gv20843300.21">
    <property type="protein sequence ID" value="AET7Gv20843300.21"/>
    <property type="gene ID" value="AET7Gv20843300"/>
</dbReference>
<dbReference type="Proteomes" id="UP000015105">
    <property type="component" value="Chromosome 7D"/>
</dbReference>
<dbReference type="Gramene" id="AET7Gv20843300.24">
    <property type="protein sequence ID" value="AET7Gv20843300.24"/>
    <property type="gene ID" value="AET7Gv20843300"/>
</dbReference>
<reference evidence="2" key="4">
    <citation type="submission" date="2019-03" db="UniProtKB">
        <authorList>
            <consortium name="EnsemblPlants"/>
        </authorList>
    </citation>
    <scope>IDENTIFICATION</scope>
</reference>
<evidence type="ECO:0000256" key="1">
    <source>
        <dbReference type="SAM" id="MobiDB-lite"/>
    </source>
</evidence>
<evidence type="ECO:0000313" key="2">
    <source>
        <dbReference type="EnsemblPlants" id="AET7Gv20843300.21"/>
    </source>
</evidence>
<keyword evidence="3" id="KW-1185">Reference proteome</keyword>
<reference evidence="3" key="1">
    <citation type="journal article" date="2014" name="Science">
        <title>Ancient hybridizations among the ancestral genomes of bread wheat.</title>
        <authorList>
            <consortium name="International Wheat Genome Sequencing Consortium,"/>
            <person name="Marcussen T."/>
            <person name="Sandve S.R."/>
            <person name="Heier L."/>
            <person name="Spannagl M."/>
            <person name="Pfeifer M."/>
            <person name="Jakobsen K.S."/>
            <person name="Wulff B.B."/>
            <person name="Steuernagel B."/>
            <person name="Mayer K.F."/>
            <person name="Olsen O.A."/>
        </authorList>
    </citation>
    <scope>NUCLEOTIDE SEQUENCE [LARGE SCALE GENOMIC DNA]</scope>
    <source>
        <strain evidence="3">cv. AL8/78</strain>
    </source>
</reference>
<dbReference type="EnsemblPlants" id="AET7Gv20843300.18">
    <property type="protein sequence ID" value="AET7Gv20843300.18"/>
    <property type="gene ID" value="AET7Gv20843300"/>
</dbReference>
<sequence>MHLAILTCSCSCWLDLSPPPLPRTRAPFPRSPATAWMRGVGGGSSPVGRRSGATPTPPELMPWSYSYAKLICCTCARAMMINLG</sequence>
<evidence type="ECO:0000313" key="3">
    <source>
        <dbReference type="Proteomes" id="UP000015105"/>
    </source>
</evidence>
<accession>A0A453S813</accession>
<dbReference type="Gramene" id="AET7Gv20843300.21">
    <property type="protein sequence ID" value="AET7Gv20843300.21"/>
    <property type="gene ID" value="AET7Gv20843300"/>
</dbReference>